<reference evidence="1" key="3">
    <citation type="journal article" date="2017" name="Nat. Plants">
        <title>Comparative genomics of two jute species and insight into fibre biogenesis.</title>
        <authorList>
            <person name="Islam M.S."/>
            <person name="Saito J.A."/>
            <person name="Emdad E.M."/>
            <person name="Ahmed B."/>
            <person name="Islam M.M."/>
            <person name="Halim A."/>
            <person name="Hossen Q.M."/>
            <person name="Hossain M.Z."/>
            <person name="Ahmed R."/>
            <person name="Hossain M.S."/>
            <person name="Kabir S.M."/>
            <person name="Khan M.S."/>
            <person name="Khan M.M."/>
            <person name="Hasan R."/>
            <person name="Aktar N."/>
            <person name="Honi U."/>
            <person name="Islam R."/>
            <person name="Rashid M.M."/>
            <person name="Wan X."/>
            <person name="Hou S."/>
            <person name="Haque T."/>
            <person name="Azam M.S."/>
            <person name="Moosa M.M."/>
            <person name="Elias S.M."/>
            <person name="Hasan A.M."/>
            <person name="Mahmood N."/>
            <person name="Shafiuddin M."/>
            <person name="Shahid S."/>
            <person name="Shommu N.S."/>
            <person name="Jahan S."/>
            <person name="Roy S."/>
            <person name="Chowdhury A."/>
            <person name="Akhand A.I."/>
            <person name="Nisho G.M."/>
            <person name="Uddin K.S."/>
            <person name="Rabeya T."/>
            <person name="Hoque S.M."/>
            <person name="Snigdha A.R."/>
            <person name="Mortoza S."/>
            <person name="Matin S.A."/>
            <person name="Islam M.K."/>
            <person name="Lashkar M.Z."/>
            <person name="Zaman M."/>
            <person name="Yuryev A."/>
            <person name="Uddin M.K."/>
            <person name="Rahman M.S."/>
            <person name="Haque M.S."/>
            <person name="Alam M.M."/>
            <person name="Khan H."/>
            <person name="Alam M."/>
        </authorList>
    </citation>
    <scope>NUCLEOTIDE SEQUENCE</scope>
    <source>
        <tissue evidence="1">Whole seedlings</tissue>
    </source>
</reference>
<organism evidence="1 4">
    <name type="scientific">Corchorus olitorius</name>
    <dbReference type="NCBI Taxonomy" id="93759"/>
    <lineage>
        <taxon>Eukaryota</taxon>
        <taxon>Viridiplantae</taxon>
        <taxon>Streptophyta</taxon>
        <taxon>Embryophyta</taxon>
        <taxon>Tracheophyta</taxon>
        <taxon>Spermatophyta</taxon>
        <taxon>Magnoliopsida</taxon>
        <taxon>eudicotyledons</taxon>
        <taxon>Gunneridae</taxon>
        <taxon>Pentapetalae</taxon>
        <taxon>rosids</taxon>
        <taxon>malvids</taxon>
        <taxon>Malvales</taxon>
        <taxon>Malvaceae</taxon>
        <taxon>Grewioideae</taxon>
        <taxon>Apeibeae</taxon>
        <taxon>Corchorus</taxon>
    </lineage>
</organism>
<dbReference type="AlphaFoldDB" id="A0A1R3KX55"/>
<dbReference type="EMBL" id="AWUE01010412">
    <property type="protein sequence ID" value="OMP11694.1"/>
    <property type="molecule type" value="Genomic_DNA"/>
</dbReference>
<evidence type="ECO:0000313" key="2">
    <source>
        <dbReference type="EMBL" id="OMP12407.1"/>
    </source>
</evidence>
<accession>A0A1R3KX55</accession>
<reference evidence="1" key="2">
    <citation type="submission" date="2013-09" db="EMBL/GenBank/DDBJ databases">
        <authorList>
            <person name="Alam M."/>
            <person name="Haque M.S."/>
            <person name="Islam M.S."/>
            <person name="Emdad E.M."/>
            <person name="Islam M.M."/>
            <person name="Ahmed B."/>
            <person name="Halim A."/>
            <person name="Hossen Q.M.M."/>
            <person name="Hossain M.Z."/>
            <person name="Ahmed R."/>
            <person name="Khan M.M."/>
            <person name="Islam R."/>
            <person name="Rashid M.M."/>
            <person name="Khan S.A."/>
            <person name="Rahman M.S."/>
            <person name="Alam M."/>
            <person name="Yahiya A.S."/>
            <person name="Khan M.S."/>
            <person name="Azam M.S."/>
            <person name="Haque T."/>
            <person name="Lashkar M.Z.H."/>
            <person name="Akhand A.I."/>
            <person name="Morshed G."/>
            <person name="Roy S."/>
            <person name="Uddin K.S."/>
            <person name="Rabeya T."/>
            <person name="Hossain A.S."/>
            <person name="Chowdhury A."/>
            <person name="Snigdha A.R."/>
            <person name="Mortoza M.S."/>
            <person name="Matin S.A."/>
            <person name="Hoque S.M.E."/>
            <person name="Islam M.K."/>
            <person name="Roy D.K."/>
            <person name="Haider R."/>
            <person name="Moosa M.M."/>
            <person name="Elias S.M."/>
            <person name="Hasan A.M."/>
            <person name="Jahan S."/>
            <person name="Shafiuddin M."/>
            <person name="Mahmood N."/>
            <person name="Shommy N.S."/>
        </authorList>
    </citation>
    <scope>NUCLEOTIDE SEQUENCE</scope>
    <source>
        <tissue evidence="1">Whole seedlings</tissue>
    </source>
</reference>
<keyword evidence="4" id="KW-1185">Reference proteome</keyword>
<name>A0A1R3KX55_9ROSI</name>
<gene>
    <name evidence="3" type="ORF">COLO4_02266</name>
    <name evidence="2" type="ORF">COLO4_03247</name>
    <name evidence="1" type="ORF">COLO4_03725</name>
</gene>
<evidence type="ECO:0000313" key="1">
    <source>
        <dbReference type="EMBL" id="OMP11694.1"/>
    </source>
</evidence>
<dbReference type="EMBL" id="AWUE01005127">
    <property type="protein sequence ID" value="OMP13108.1"/>
    <property type="molecule type" value="Genomic_DNA"/>
</dbReference>
<evidence type="ECO:0000313" key="4">
    <source>
        <dbReference type="Proteomes" id="UP000187203"/>
    </source>
</evidence>
<evidence type="ECO:0000313" key="3">
    <source>
        <dbReference type="EMBL" id="OMP13108.1"/>
    </source>
</evidence>
<dbReference type="EMBL" id="AWUE01009418">
    <property type="protein sequence ID" value="OMP12407.1"/>
    <property type="molecule type" value="Genomic_DNA"/>
</dbReference>
<proteinExistence type="predicted"/>
<protein>
    <submittedName>
        <fullName evidence="1">Uncharacterized protein</fullName>
    </submittedName>
</protein>
<reference evidence="4" key="1">
    <citation type="submission" date="2013-09" db="EMBL/GenBank/DDBJ databases">
        <title>Corchorus olitorius genome sequencing.</title>
        <authorList>
            <person name="Alam M."/>
            <person name="Haque M.S."/>
            <person name="Islam M.S."/>
            <person name="Emdad E.M."/>
            <person name="Islam M.M."/>
            <person name="Ahmed B."/>
            <person name="Halim A."/>
            <person name="Hossen Q.M.M."/>
            <person name="Hossain M.Z."/>
            <person name="Ahmed R."/>
            <person name="Khan M.M."/>
            <person name="Islam R."/>
            <person name="Rashid M.M."/>
            <person name="Khan S.A."/>
            <person name="Rahman M.S."/>
            <person name="Alam M."/>
            <person name="Yahiya A.S."/>
            <person name="Khan M.S."/>
            <person name="Azam M.S."/>
            <person name="Haque T."/>
            <person name="Lashkar M.Z.H."/>
            <person name="Akhand A.I."/>
            <person name="Morshed G."/>
            <person name="Roy S."/>
            <person name="Uddin K.S."/>
            <person name="Rabeya T."/>
            <person name="Hossain A.S."/>
            <person name="Chowdhury A."/>
            <person name="Snigdha A.R."/>
            <person name="Mortoza M.S."/>
            <person name="Matin S.A."/>
            <person name="Hoque S.M.E."/>
            <person name="Islam M.K."/>
            <person name="Roy D.K."/>
            <person name="Haider R."/>
            <person name="Moosa M.M."/>
            <person name="Elias S.M."/>
            <person name="Hasan A.M."/>
            <person name="Jahan S."/>
            <person name="Shafiuddin M."/>
            <person name="Mahmood N."/>
            <person name="Shommy N.S."/>
        </authorList>
    </citation>
    <scope>NUCLEOTIDE SEQUENCE [LARGE SCALE GENOMIC DNA]</scope>
    <source>
        <strain evidence="4">cv. O-4</strain>
    </source>
</reference>
<sequence length="48" mass="5384">MEYGQGSSRSKNPFMTPLSETQLYTIASSERRGNPLIRVRALLVEEGL</sequence>
<comment type="caution">
    <text evidence="1">The sequence shown here is derived from an EMBL/GenBank/DDBJ whole genome shotgun (WGS) entry which is preliminary data.</text>
</comment>
<dbReference type="Proteomes" id="UP000187203">
    <property type="component" value="Unassembled WGS sequence"/>
</dbReference>